<gene>
    <name evidence="2" type="ORF">PXEA_LOCUS15197</name>
</gene>
<accession>A0A3S4ZWQ8</accession>
<feature type="compositionally biased region" description="Polar residues" evidence="1">
    <location>
        <begin position="230"/>
        <end position="251"/>
    </location>
</feature>
<keyword evidence="3" id="KW-1185">Reference proteome</keyword>
<feature type="region of interest" description="Disordered" evidence="1">
    <location>
        <begin position="68"/>
        <end position="88"/>
    </location>
</feature>
<dbReference type="AlphaFoldDB" id="A0A3S4ZWQ8"/>
<comment type="caution">
    <text evidence="2">The sequence shown here is derived from an EMBL/GenBank/DDBJ whole genome shotgun (WGS) entry which is preliminary data.</text>
</comment>
<protein>
    <submittedName>
        <fullName evidence="2">Uncharacterized protein</fullName>
    </submittedName>
</protein>
<evidence type="ECO:0000313" key="2">
    <source>
        <dbReference type="EMBL" id="VEL21757.1"/>
    </source>
</evidence>
<dbReference type="Proteomes" id="UP000784294">
    <property type="component" value="Unassembled WGS sequence"/>
</dbReference>
<reference evidence="2" key="1">
    <citation type="submission" date="2018-11" db="EMBL/GenBank/DDBJ databases">
        <authorList>
            <consortium name="Pathogen Informatics"/>
        </authorList>
    </citation>
    <scope>NUCLEOTIDE SEQUENCE</scope>
</reference>
<proteinExistence type="predicted"/>
<sequence length="406" mass="44120">MISKVEKDQLKHRHQYHRTIDQEYDEPDQTCRQEERELGLNRDIAHFDSQRSQQKCLMCSRHPSVQHLQSQAYNSTHPESSSASTEHPVSCLVTFPPSELTRKQESSLSVDATPKNTTACGPALKSPSSGTKNTSSLGLCVGVQRRKVFCFSPWKADLCKSAYYCANDTDDSGDTKCPPHTSPSAVQALSRKSEMPCSFQPRKQVPPFSSILSPNLLKSRSPKFSMPSFLPTNRHSRSNYPRSIQHSSGTGNATQSVCGVLVDQTRGIQSQTCRLEGPHRPSPPQAVEVTAINCRRSNLASRASSIFSASALGGIGSVLVGRGGVMKKKVLASPPFISSLRNHTRLPRFGYGSTSLPSCSNVGASVGVTLGSFGGELIDSRRKLSPVPQGETTGRLGFLQNCGKSR</sequence>
<evidence type="ECO:0000313" key="3">
    <source>
        <dbReference type="Proteomes" id="UP000784294"/>
    </source>
</evidence>
<name>A0A3S4ZWQ8_9PLAT</name>
<feature type="compositionally biased region" description="Polar residues" evidence="1">
    <location>
        <begin position="68"/>
        <end position="87"/>
    </location>
</feature>
<organism evidence="2 3">
    <name type="scientific">Protopolystoma xenopodis</name>
    <dbReference type="NCBI Taxonomy" id="117903"/>
    <lineage>
        <taxon>Eukaryota</taxon>
        <taxon>Metazoa</taxon>
        <taxon>Spiralia</taxon>
        <taxon>Lophotrochozoa</taxon>
        <taxon>Platyhelminthes</taxon>
        <taxon>Monogenea</taxon>
        <taxon>Polyopisthocotylea</taxon>
        <taxon>Polystomatidea</taxon>
        <taxon>Polystomatidae</taxon>
        <taxon>Protopolystoma</taxon>
    </lineage>
</organism>
<dbReference type="EMBL" id="CAAALY010052932">
    <property type="protein sequence ID" value="VEL21757.1"/>
    <property type="molecule type" value="Genomic_DNA"/>
</dbReference>
<evidence type="ECO:0000256" key="1">
    <source>
        <dbReference type="SAM" id="MobiDB-lite"/>
    </source>
</evidence>
<feature type="region of interest" description="Disordered" evidence="1">
    <location>
        <begin position="229"/>
        <end position="251"/>
    </location>
</feature>